<organism evidence="3 4">
    <name type="scientific">Paenibacillus herberti</name>
    <dbReference type="NCBI Taxonomy" id="1619309"/>
    <lineage>
        <taxon>Bacteria</taxon>
        <taxon>Bacillati</taxon>
        <taxon>Bacillota</taxon>
        <taxon>Bacilli</taxon>
        <taxon>Bacillales</taxon>
        <taxon>Paenibacillaceae</taxon>
        <taxon>Paenibacillus</taxon>
    </lineage>
</organism>
<keyword evidence="4" id="KW-1185">Reference proteome</keyword>
<keyword evidence="1" id="KW-0238">DNA-binding</keyword>
<dbReference type="EMBL" id="NMUQ01000001">
    <property type="protein sequence ID" value="OXM17527.1"/>
    <property type="molecule type" value="Genomic_DNA"/>
</dbReference>
<gene>
    <name evidence="3" type="ORF">CGZ75_07625</name>
</gene>
<reference evidence="3 4" key="1">
    <citation type="submission" date="2017-07" db="EMBL/GenBank/DDBJ databases">
        <title>Paenibacillus herberti R33 genome sequencing and assembly.</title>
        <authorList>
            <person name="Su W."/>
        </authorList>
    </citation>
    <scope>NUCLEOTIDE SEQUENCE [LARGE SCALE GENOMIC DNA]</scope>
    <source>
        <strain evidence="3 4">R33</strain>
    </source>
</reference>
<evidence type="ECO:0000313" key="3">
    <source>
        <dbReference type="EMBL" id="OXM17527.1"/>
    </source>
</evidence>
<evidence type="ECO:0000259" key="2">
    <source>
        <dbReference type="Pfam" id="PF07282"/>
    </source>
</evidence>
<proteinExistence type="predicted"/>
<evidence type="ECO:0000256" key="1">
    <source>
        <dbReference type="ARBA" id="ARBA00023125"/>
    </source>
</evidence>
<dbReference type="AlphaFoldDB" id="A0A229P629"/>
<dbReference type="OrthoDB" id="56768at2"/>
<protein>
    <recommendedName>
        <fullName evidence="2">Cas12f1-like TNB domain-containing protein</fullName>
    </recommendedName>
</protein>
<comment type="caution">
    <text evidence="3">The sequence shown here is derived from an EMBL/GenBank/DDBJ whole genome shotgun (WGS) entry which is preliminary data.</text>
</comment>
<dbReference type="Proteomes" id="UP000215145">
    <property type="component" value="Unassembled WGS sequence"/>
</dbReference>
<dbReference type="InterPro" id="IPR010095">
    <property type="entry name" value="Cas12f1-like_TNB"/>
</dbReference>
<dbReference type="GO" id="GO:0003677">
    <property type="term" value="F:DNA binding"/>
    <property type="evidence" value="ECO:0007669"/>
    <property type="project" value="UniProtKB-KW"/>
</dbReference>
<sequence length="92" mass="10430">MPRRRSGSTIEEYDFPARVDFKTDYGYSGHDISVIAKNYPSSQLCHVCGFRNPEVKQLGIREWSCSDCGTQHDRDHNASLNILNEGLRLLVG</sequence>
<accession>A0A229P629</accession>
<evidence type="ECO:0000313" key="4">
    <source>
        <dbReference type="Proteomes" id="UP000215145"/>
    </source>
</evidence>
<name>A0A229P629_9BACL</name>
<dbReference type="Pfam" id="PF07282">
    <property type="entry name" value="Cas12f1-like_TNB"/>
    <property type="match status" value="1"/>
</dbReference>
<feature type="domain" description="Cas12f1-like TNB" evidence="2">
    <location>
        <begin position="31"/>
        <end position="82"/>
    </location>
</feature>